<dbReference type="AlphaFoldDB" id="A0A450T5K6"/>
<accession>A0A450T5K6</accession>
<proteinExistence type="predicted"/>
<name>A0A450T5K6_9GAMM</name>
<sequence length="75" mass="8463">MRLFQIEQSNSELYTSHSGLVLIGLAINKHTSLKKTLREIPKHHGIANIDLIRTYAGQLSLGKNDFDAIEPTFRT</sequence>
<organism evidence="1">
    <name type="scientific">Candidatus Kentrum sp. DK</name>
    <dbReference type="NCBI Taxonomy" id="2126562"/>
    <lineage>
        <taxon>Bacteria</taxon>
        <taxon>Pseudomonadati</taxon>
        <taxon>Pseudomonadota</taxon>
        <taxon>Gammaproteobacteria</taxon>
        <taxon>Candidatus Kentrum</taxon>
    </lineage>
</organism>
<protein>
    <submittedName>
        <fullName evidence="1">Uncharacterized protein</fullName>
    </submittedName>
</protein>
<dbReference type="EMBL" id="CAADEY010000090">
    <property type="protein sequence ID" value="VFJ61688.1"/>
    <property type="molecule type" value="Genomic_DNA"/>
</dbReference>
<reference evidence="1" key="1">
    <citation type="submission" date="2019-02" db="EMBL/GenBank/DDBJ databases">
        <authorList>
            <person name="Gruber-Vodicka R. H."/>
            <person name="Seah K. B. B."/>
        </authorList>
    </citation>
    <scope>NUCLEOTIDE SEQUENCE</scope>
    <source>
        <strain evidence="1">BECK_DK161</strain>
    </source>
</reference>
<gene>
    <name evidence="1" type="ORF">BECKDK2373C_GA0170839_109015</name>
</gene>
<evidence type="ECO:0000313" key="1">
    <source>
        <dbReference type="EMBL" id="VFJ61688.1"/>
    </source>
</evidence>